<dbReference type="RefSeq" id="WP_328777015.1">
    <property type="nucleotide sequence ID" value="NZ_CP108057.1"/>
</dbReference>
<proteinExistence type="predicted"/>
<evidence type="ECO:0000256" key="1">
    <source>
        <dbReference type="SAM" id="MobiDB-lite"/>
    </source>
</evidence>
<keyword evidence="2" id="KW-1133">Transmembrane helix</keyword>
<protein>
    <submittedName>
        <fullName evidence="3">Uncharacterized protein</fullName>
    </submittedName>
</protein>
<keyword evidence="2" id="KW-0812">Transmembrane</keyword>
<keyword evidence="4" id="KW-1185">Reference proteome</keyword>
<gene>
    <name evidence="3" type="ORF">OHU17_31770</name>
</gene>
<sequence length="79" mass="7502">MTQRPQSPAPAAGGAARWAPPPALVGFVVLLGLMFAGSYAVGAAAGPVAPGMRSSDPGSTGSERGPLGPHGHGGAGGAR</sequence>
<feature type="transmembrane region" description="Helical" evidence="2">
    <location>
        <begin position="23"/>
        <end position="45"/>
    </location>
</feature>
<keyword evidence="2" id="KW-0472">Membrane</keyword>
<evidence type="ECO:0000256" key="2">
    <source>
        <dbReference type="SAM" id="Phobius"/>
    </source>
</evidence>
<organism evidence="3 4">
    <name type="scientific">Streptomyces goshikiensis</name>
    <dbReference type="NCBI Taxonomy" id="1942"/>
    <lineage>
        <taxon>Bacteria</taxon>
        <taxon>Bacillati</taxon>
        <taxon>Actinomycetota</taxon>
        <taxon>Actinomycetes</taxon>
        <taxon>Kitasatosporales</taxon>
        <taxon>Streptomycetaceae</taxon>
        <taxon>Streptomyces</taxon>
    </lineage>
</organism>
<accession>A0ABZ1RU22</accession>
<feature type="region of interest" description="Disordered" evidence="1">
    <location>
        <begin position="46"/>
        <end position="79"/>
    </location>
</feature>
<dbReference type="Proteomes" id="UP001432075">
    <property type="component" value="Chromosome"/>
</dbReference>
<evidence type="ECO:0000313" key="4">
    <source>
        <dbReference type="Proteomes" id="UP001432075"/>
    </source>
</evidence>
<reference evidence="3" key="1">
    <citation type="submission" date="2022-10" db="EMBL/GenBank/DDBJ databases">
        <title>The complete genomes of actinobacterial strains from the NBC collection.</title>
        <authorList>
            <person name="Joergensen T.S."/>
            <person name="Alvarez Arevalo M."/>
            <person name="Sterndorff E.B."/>
            <person name="Faurdal D."/>
            <person name="Vuksanovic O."/>
            <person name="Mourched A.-S."/>
            <person name="Charusanti P."/>
            <person name="Shaw S."/>
            <person name="Blin K."/>
            <person name="Weber T."/>
        </authorList>
    </citation>
    <scope>NUCLEOTIDE SEQUENCE</scope>
    <source>
        <strain evidence="3">NBC_00283</strain>
    </source>
</reference>
<feature type="compositionally biased region" description="Gly residues" evidence="1">
    <location>
        <begin position="68"/>
        <end position="79"/>
    </location>
</feature>
<dbReference type="EMBL" id="CP108057">
    <property type="protein sequence ID" value="WUO50048.1"/>
    <property type="molecule type" value="Genomic_DNA"/>
</dbReference>
<name>A0ABZ1RU22_9ACTN</name>
<evidence type="ECO:0000313" key="3">
    <source>
        <dbReference type="EMBL" id="WUO50048.1"/>
    </source>
</evidence>